<dbReference type="Pfam" id="PF13977">
    <property type="entry name" value="TetR_C_6"/>
    <property type="match status" value="1"/>
</dbReference>
<name>A0A841IX94_9ACTN</name>
<keyword evidence="9" id="KW-1185">Reference proteome</keyword>
<evidence type="ECO:0000256" key="6">
    <source>
        <dbReference type="SAM" id="MobiDB-lite"/>
    </source>
</evidence>
<evidence type="ECO:0000313" key="9">
    <source>
        <dbReference type="Proteomes" id="UP000536604"/>
    </source>
</evidence>
<evidence type="ECO:0000256" key="1">
    <source>
        <dbReference type="ARBA" id="ARBA00022491"/>
    </source>
</evidence>
<dbReference type="SUPFAM" id="SSF48498">
    <property type="entry name" value="Tetracyclin repressor-like, C-terminal domain"/>
    <property type="match status" value="1"/>
</dbReference>
<dbReference type="RefSeq" id="WP_184292254.1">
    <property type="nucleotide sequence ID" value="NZ_JACHJO010000008.1"/>
</dbReference>
<keyword evidence="4" id="KW-0804">Transcription</keyword>
<feature type="domain" description="HTH tetR-type" evidence="7">
    <location>
        <begin position="8"/>
        <end position="68"/>
    </location>
</feature>
<dbReference type="InterPro" id="IPR039538">
    <property type="entry name" value="BetI_C"/>
</dbReference>
<dbReference type="PROSITE" id="PS50977">
    <property type="entry name" value="HTH_TETR_2"/>
    <property type="match status" value="1"/>
</dbReference>
<comment type="caution">
    <text evidence="8">The sequence shown here is derived from an EMBL/GenBank/DDBJ whole genome shotgun (WGS) entry which is preliminary data.</text>
</comment>
<keyword evidence="1" id="KW-0678">Repressor</keyword>
<dbReference type="AlphaFoldDB" id="A0A841IX94"/>
<evidence type="ECO:0000256" key="3">
    <source>
        <dbReference type="ARBA" id="ARBA00023125"/>
    </source>
</evidence>
<keyword evidence="2" id="KW-0805">Transcription regulation</keyword>
<dbReference type="PANTHER" id="PTHR47506:SF1">
    <property type="entry name" value="HTH-TYPE TRANSCRIPTIONAL REGULATOR YJDC"/>
    <property type="match status" value="1"/>
</dbReference>
<keyword evidence="3 5" id="KW-0238">DNA-binding</keyword>
<evidence type="ECO:0000259" key="7">
    <source>
        <dbReference type="PROSITE" id="PS50977"/>
    </source>
</evidence>
<dbReference type="EMBL" id="JACHJO010000008">
    <property type="protein sequence ID" value="MBB6120838.1"/>
    <property type="molecule type" value="Genomic_DNA"/>
</dbReference>
<reference evidence="8 9" key="1">
    <citation type="submission" date="2020-08" db="EMBL/GenBank/DDBJ databases">
        <title>Genomic Encyclopedia of Type Strains, Phase III (KMG-III): the genomes of soil and plant-associated and newly described type strains.</title>
        <authorList>
            <person name="Whitman W."/>
        </authorList>
    </citation>
    <scope>NUCLEOTIDE SEQUENCE [LARGE SCALE GENOMIC DNA]</scope>
    <source>
        <strain evidence="8 9">CECT 8712</strain>
    </source>
</reference>
<dbReference type="Proteomes" id="UP000536604">
    <property type="component" value="Unassembled WGS sequence"/>
</dbReference>
<dbReference type="InterPro" id="IPR036271">
    <property type="entry name" value="Tet_transcr_reg_TetR-rel_C_sf"/>
</dbReference>
<evidence type="ECO:0000313" key="8">
    <source>
        <dbReference type="EMBL" id="MBB6120838.1"/>
    </source>
</evidence>
<dbReference type="GO" id="GO:0003677">
    <property type="term" value="F:DNA binding"/>
    <property type="evidence" value="ECO:0007669"/>
    <property type="project" value="UniProtKB-UniRule"/>
</dbReference>
<dbReference type="InterPro" id="IPR009057">
    <property type="entry name" value="Homeodomain-like_sf"/>
</dbReference>
<evidence type="ECO:0000256" key="2">
    <source>
        <dbReference type="ARBA" id="ARBA00023015"/>
    </source>
</evidence>
<proteinExistence type="predicted"/>
<feature type="region of interest" description="Disordered" evidence="6">
    <location>
        <begin position="198"/>
        <end position="217"/>
    </location>
</feature>
<evidence type="ECO:0000256" key="4">
    <source>
        <dbReference type="ARBA" id="ARBA00023163"/>
    </source>
</evidence>
<sequence>MARTADHEQRRNQVAEALMAVVGAKSLARTTLADVADEAGVSVGLVQSYFRSKAQLLRFGVEYMYARSEARLLALAEKHGPVAAVRDRLALIGETLLPLDEERRRELVVWTEFLPATLADAEMSRLHKETTGRLLGALTGAMEEARRTGELPEDADPRAEAAALVAFVDGLTVHCLVTDGDFTGESSRAALRTYLDRLLQAPGSPPTTAHDTPRGTP</sequence>
<dbReference type="SUPFAM" id="SSF46689">
    <property type="entry name" value="Homeodomain-like"/>
    <property type="match status" value="1"/>
</dbReference>
<accession>A0A841IX94</accession>
<organism evidence="8 9">
    <name type="scientific">Nocardiopsis algeriensis</name>
    <dbReference type="NCBI Taxonomy" id="1478215"/>
    <lineage>
        <taxon>Bacteria</taxon>
        <taxon>Bacillati</taxon>
        <taxon>Actinomycetota</taxon>
        <taxon>Actinomycetes</taxon>
        <taxon>Streptosporangiales</taxon>
        <taxon>Nocardiopsidaceae</taxon>
        <taxon>Nocardiopsis</taxon>
    </lineage>
</organism>
<gene>
    <name evidence="8" type="ORF">FHS13_002799</name>
</gene>
<feature type="DNA-binding region" description="H-T-H motif" evidence="5">
    <location>
        <begin position="31"/>
        <end position="50"/>
    </location>
</feature>
<dbReference type="PANTHER" id="PTHR47506">
    <property type="entry name" value="TRANSCRIPTIONAL REGULATORY PROTEIN"/>
    <property type="match status" value="1"/>
</dbReference>
<dbReference type="Gene3D" id="1.10.357.10">
    <property type="entry name" value="Tetracycline Repressor, domain 2"/>
    <property type="match status" value="1"/>
</dbReference>
<evidence type="ECO:0000256" key="5">
    <source>
        <dbReference type="PROSITE-ProRule" id="PRU00335"/>
    </source>
</evidence>
<dbReference type="InterPro" id="IPR001647">
    <property type="entry name" value="HTH_TetR"/>
</dbReference>
<protein>
    <submittedName>
        <fullName evidence="8">AcrR family transcriptional regulator</fullName>
    </submittedName>
</protein>
<dbReference type="Pfam" id="PF00440">
    <property type="entry name" value="TetR_N"/>
    <property type="match status" value="1"/>
</dbReference>